<dbReference type="PANTHER" id="PTHR15049">
    <property type="entry name" value="GLYCOSYL-PHOSPHATIDYLINOSITOL-ANCHORED MOLECULE-LIKE PROTEIN-RELATED"/>
    <property type="match status" value="1"/>
</dbReference>
<dbReference type="SUPFAM" id="SSF57302">
    <property type="entry name" value="Snake toxin-like"/>
    <property type="match status" value="1"/>
</dbReference>
<dbReference type="AlphaFoldDB" id="A0A0A8K8F0"/>
<dbReference type="PANTHER" id="PTHR15049:SF1">
    <property type="entry name" value="LYMPHOCYTE ANTIGEN 6K"/>
    <property type="match status" value="1"/>
</dbReference>
<keyword evidence="5" id="KW-0812">Transmembrane</keyword>
<dbReference type="Gene3D" id="2.10.60.10">
    <property type="entry name" value="CD59"/>
    <property type="match status" value="1"/>
</dbReference>
<keyword evidence="2" id="KW-0336">GPI-anchor</keyword>
<evidence type="ECO:0000259" key="6">
    <source>
        <dbReference type="Pfam" id="PF00087"/>
    </source>
</evidence>
<dbReference type="GO" id="GO:0098552">
    <property type="term" value="C:side of membrane"/>
    <property type="evidence" value="ECO:0007669"/>
    <property type="project" value="UniProtKB-KW"/>
</dbReference>
<feature type="region of interest" description="Disordered" evidence="4">
    <location>
        <begin position="1"/>
        <end position="52"/>
    </location>
</feature>
<keyword evidence="5" id="KW-1133">Transmembrane helix</keyword>
<dbReference type="InterPro" id="IPR035076">
    <property type="entry name" value="Toxin/TOLIP"/>
</dbReference>
<dbReference type="PhylomeDB" id="A0A0A8K8F0"/>
<feature type="transmembrane region" description="Helical" evidence="5">
    <location>
        <begin position="202"/>
        <end position="222"/>
    </location>
</feature>
<dbReference type="InterPro" id="IPR052874">
    <property type="entry name" value="Sperm-ZP_regulatory"/>
</dbReference>
<keyword evidence="5" id="KW-0472">Membrane</keyword>
<evidence type="ECO:0000256" key="5">
    <source>
        <dbReference type="SAM" id="Phobius"/>
    </source>
</evidence>
<evidence type="ECO:0000256" key="4">
    <source>
        <dbReference type="SAM" id="MobiDB-lite"/>
    </source>
</evidence>
<reference evidence="7" key="1">
    <citation type="submission" date="2003-03" db="EMBL/GenBank/DDBJ databases">
        <title>Isolation and characterization of novel human genes, which are up-regulated in lung cancer.</title>
        <authorList>
            <person name="Daigo Y."/>
            <person name="Nakamura Y."/>
        </authorList>
    </citation>
    <scope>NUCLEOTIDE SEQUENCE</scope>
</reference>
<evidence type="ECO:0000256" key="3">
    <source>
        <dbReference type="ARBA" id="ARBA00023288"/>
    </source>
</evidence>
<evidence type="ECO:0000313" key="7">
    <source>
        <dbReference type="EMBL" id="BAQ19755.1"/>
    </source>
</evidence>
<keyword evidence="2" id="KW-0325">Glycoprotein</keyword>
<dbReference type="GO" id="GO:0005886">
    <property type="term" value="C:plasma membrane"/>
    <property type="evidence" value="ECO:0007669"/>
    <property type="project" value="UniProtKB-SubCell"/>
</dbReference>
<keyword evidence="3" id="KW-0449">Lipoprotein</keyword>
<evidence type="ECO:0000256" key="1">
    <source>
        <dbReference type="ARBA" id="ARBA00004609"/>
    </source>
</evidence>
<name>A0A0A8K8F0_HUMAN</name>
<protein>
    <submittedName>
        <fullName evidence="7">Up-regulated in lung cancer 10</fullName>
    </submittedName>
</protein>
<dbReference type="Pfam" id="PF00087">
    <property type="entry name" value="Toxin_TOLIP"/>
    <property type="match status" value="1"/>
</dbReference>
<sequence length="223" mass="24983">MRLQRPRQAPAGGRRAPRGGRGSPYRPDPGRGARRLRRFQKGGEGAPRADPPWAPLGTMALLALLLVVALPRVWTDANLTARQRDPEDSQRTDEGDNRVWCHVCERENTFECQNPRRCKWTEPYCVIAAVKIFPRFFMVAKQCSAGCAAMERPKPEEKRFLLEEPMPFFYLKCCKIRYCNLEGPPINSSVFKEYAGSMGESCGGLWLAILLLLASIAAGLSLS</sequence>
<dbReference type="InterPro" id="IPR045860">
    <property type="entry name" value="Snake_toxin-like_sf"/>
</dbReference>
<feature type="compositionally biased region" description="Low complexity" evidence="4">
    <location>
        <begin position="1"/>
        <end position="14"/>
    </location>
</feature>
<feature type="transmembrane region" description="Helical" evidence="5">
    <location>
        <begin position="53"/>
        <end position="74"/>
    </location>
</feature>
<organism evidence="7">
    <name type="scientific">Homo sapiens</name>
    <name type="common">Human</name>
    <dbReference type="NCBI Taxonomy" id="9606"/>
    <lineage>
        <taxon>Eukaryota</taxon>
        <taxon>Metazoa</taxon>
        <taxon>Chordata</taxon>
        <taxon>Craniata</taxon>
        <taxon>Vertebrata</taxon>
        <taxon>Euteleostomi</taxon>
        <taxon>Mammalia</taxon>
        <taxon>Eutheria</taxon>
        <taxon>Euarchontoglires</taxon>
        <taxon>Primates</taxon>
        <taxon>Haplorrhini</taxon>
        <taxon>Catarrhini</taxon>
        <taxon>Hominidae</taxon>
        <taxon>Homo</taxon>
    </lineage>
</organism>
<proteinExistence type="evidence at transcript level"/>
<dbReference type="FunFam" id="2.10.60.10:FF:000031">
    <property type="entry name" value="Lymphocyte antigen 6 family member K"/>
    <property type="match status" value="1"/>
</dbReference>
<comment type="subcellular location">
    <subcellularLocation>
        <location evidence="1">Cell membrane</location>
        <topology evidence="1">Lipid-anchor</topology>
        <topology evidence="1">GPI-anchor</topology>
    </subcellularLocation>
</comment>
<dbReference type="EMBL" id="AB105187">
    <property type="protein sequence ID" value="BAQ19755.1"/>
    <property type="molecule type" value="mRNA"/>
</dbReference>
<dbReference type="CDD" id="cd23550">
    <property type="entry name" value="TFP_LU_ECD_Ly6K"/>
    <property type="match status" value="1"/>
</dbReference>
<gene>
    <name evidence="7" type="primary">URLC10</name>
</gene>
<evidence type="ECO:0000256" key="2">
    <source>
        <dbReference type="ARBA" id="ARBA00022622"/>
    </source>
</evidence>
<accession>A0A0A8K8F0</accession>
<feature type="domain" description="Snake toxin/toxin-like" evidence="6">
    <location>
        <begin position="100"/>
        <end position="180"/>
    </location>
</feature>